<dbReference type="AlphaFoldDB" id="A0A317U078"/>
<reference evidence="3 5" key="2">
    <citation type="submission" date="2018-12" db="EMBL/GenBank/DDBJ databases">
        <title>Legionella sp,whole genome shotgun sequence.</title>
        <authorList>
            <person name="Wu H."/>
        </authorList>
    </citation>
    <scope>NUCLEOTIDE SEQUENCE [LARGE SCALE GENOMIC DNA]</scope>
    <source>
        <strain evidence="5">km489</strain>
        <strain evidence="3">Km489</strain>
    </source>
</reference>
<evidence type="ECO:0000313" key="2">
    <source>
        <dbReference type="EMBL" id="PWY55423.1"/>
    </source>
</evidence>
<dbReference type="EMBL" id="RZGX01000017">
    <property type="protein sequence ID" value="RUR21372.1"/>
    <property type="molecule type" value="Genomic_DNA"/>
</dbReference>
<organism evidence="2 4">
    <name type="scientific">Legionella qingyii</name>
    <dbReference type="NCBI Taxonomy" id="2184757"/>
    <lineage>
        <taxon>Bacteria</taxon>
        <taxon>Pseudomonadati</taxon>
        <taxon>Pseudomonadota</taxon>
        <taxon>Gammaproteobacteria</taxon>
        <taxon>Legionellales</taxon>
        <taxon>Legionellaceae</taxon>
        <taxon>Legionella</taxon>
    </lineage>
</organism>
<sequence length="245" mass="26175">MNQFLKVSCGLGIMTALIGATAQAGTMGPVQVNHAVIPFVSAEASWTAFDLDFLHSTVTAISSNKDAWGGRVAGGLIYSYLNNFSFTAETGWSYLGKKNESKNNGSSTGSLSLDGADLLLGVLYKPTHFGVFLKGGTFFENARYKFANSKVSTLSISGSNVVINSGFTGNLNQSYILPEVKVGAVYDMQRWGVSVAYTHAFGITNPQFDFNVDSPANNVININAVPNLKGVQVNSVLFGAYYKFA</sequence>
<dbReference type="Gene3D" id="2.40.160.20">
    <property type="match status" value="1"/>
</dbReference>
<evidence type="ECO:0000313" key="4">
    <source>
        <dbReference type="Proteomes" id="UP000247152"/>
    </source>
</evidence>
<evidence type="ECO:0000313" key="3">
    <source>
        <dbReference type="EMBL" id="RUR21372.1"/>
    </source>
</evidence>
<dbReference type="OrthoDB" id="5657128at2"/>
<feature type="signal peptide" evidence="1">
    <location>
        <begin position="1"/>
        <end position="24"/>
    </location>
</feature>
<name>A0A317U078_9GAMM</name>
<keyword evidence="5" id="KW-1185">Reference proteome</keyword>
<proteinExistence type="predicted"/>
<protein>
    <recommendedName>
        <fullName evidence="6">Outer membrane protein beta-barrel domain-containing protein</fullName>
    </recommendedName>
</protein>
<evidence type="ECO:0008006" key="6">
    <source>
        <dbReference type="Google" id="ProtNLM"/>
    </source>
</evidence>
<dbReference type="Proteomes" id="UP000287374">
    <property type="component" value="Unassembled WGS sequence"/>
</dbReference>
<dbReference type="RefSeq" id="WP_110142831.1">
    <property type="nucleotide sequence ID" value="NZ_QHJG01000018.1"/>
</dbReference>
<feature type="chain" id="PRO_5016379077" description="Outer membrane protein beta-barrel domain-containing protein" evidence="1">
    <location>
        <begin position="25"/>
        <end position="245"/>
    </location>
</feature>
<keyword evidence="1" id="KW-0732">Signal</keyword>
<reference evidence="2 4" key="1">
    <citation type="submission" date="2018-05" db="EMBL/GenBank/DDBJ databases">
        <title>Legionella qingyii sp.nov., whole genome shotgun sequence.</title>
        <authorList>
            <person name="Wu H."/>
            <person name="Zhu Q."/>
            <person name="Hu C."/>
        </authorList>
    </citation>
    <scope>NUCLEOTIDE SEQUENCE [LARGE SCALE GENOMIC DNA]</scope>
    <source>
        <strain evidence="2 4">HEB18</strain>
    </source>
</reference>
<comment type="caution">
    <text evidence="2">The sequence shown here is derived from an EMBL/GenBank/DDBJ whole genome shotgun (WGS) entry which is preliminary data.</text>
</comment>
<accession>A0A317U078</accession>
<dbReference type="Proteomes" id="UP000247152">
    <property type="component" value="Unassembled WGS sequence"/>
</dbReference>
<dbReference type="SUPFAM" id="SSF56925">
    <property type="entry name" value="OMPA-like"/>
    <property type="match status" value="1"/>
</dbReference>
<evidence type="ECO:0000313" key="5">
    <source>
        <dbReference type="Proteomes" id="UP000287374"/>
    </source>
</evidence>
<evidence type="ECO:0000256" key="1">
    <source>
        <dbReference type="SAM" id="SignalP"/>
    </source>
</evidence>
<dbReference type="EMBL" id="QHJG01000018">
    <property type="protein sequence ID" value="PWY55423.1"/>
    <property type="molecule type" value="Genomic_DNA"/>
</dbReference>
<gene>
    <name evidence="2" type="ORF">DGG96_11625</name>
    <name evidence="3" type="ORF">ELY20_12805</name>
</gene>
<dbReference type="InterPro" id="IPR011250">
    <property type="entry name" value="OMP/PagP_B-barrel"/>
</dbReference>